<keyword evidence="1" id="KW-0489">Methyltransferase</keyword>
<proteinExistence type="predicted"/>
<keyword evidence="1" id="KW-0808">Transferase</keyword>
<organism evidence="1 2">
    <name type="scientific">Rhizobium paranaense</name>
    <dbReference type="NCBI Taxonomy" id="1650438"/>
    <lineage>
        <taxon>Bacteria</taxon>
        <taxon>Pseudomonadati</taxon>
        <taxon>Pseudomonadota</taxon>
        <taxon>Alphaproteobacteria</taxon>
        <taxon>Hyphomicrobiales</taxon>
        <taxon>Rhizobiaceae</taxon>
        <taxon>Rhizobium/Agrobacterium group</taxon>
        <taxon>Rhizobium</taxon>
    </lineage>
</organism>
<evidence type="ECO:0000313" key="1">
    <source>
        <dbReference type="EMBL" id="MBB5571834.1"/>
    </source>
</evidence>
<reference evidence="1 2" key="1">
    <citation type="submission" date="2020-08" db="EMBL/GenBank/DDBJ databases">
        <title>Genomic Encyclopedia of Type Strains, Phase IV (KMG-V): Genome sequencing to study the core and pangenomes of soil and plant-associated prokaryotes.</title>
        <authorList>
            <person name="Whitman W."/>
        </authorList>
    </citation>
    <scope>NUCLEOTIDE SEQUENCE [LARGE SCALE GENOMIC DNA]</scope>
    <source>
        <strain evidence="1 2">SEMIA 4064</strain>
    </source>
</reference>
<dbReference type="AlphaFoldDB" id="A0A7W9CZ44"/>
<keyword evidence="2" id="KW-1185">Reference proteome</keyword>
<accession>A0A7W9CZ44</accession>
<name>A0A7W9CZ44_9HYPH</name>
<dbReference type="InterPro" id="IPR023149">
    <property type="entry name" value="Trans_acon_MeTrfase_C"/>
</dbReference>
<sequence length="96" mass="10936">MQRRACAAIPFPRLIGKSARVDLWHINYNHPLENAAAIVEWVKGTGLRPYLDHAGAEHRDAFAVDYLARIEKAYPPLVDGKVLLRFPRLFMIAVKK</sequence>
<comment type="caution">
    <text evidence="1">The sequence shown here is derived from an EMBL/GenBank/DDBJ whole genome shotgun (WGS) entry which is preliminary data.</text>
</comment>
<evidence type="ECO:0000313" key="2">
    <source>
        <dbReference type="Proteomes" id="UP000549882"/>
    </source>
</evidence>
<dbReference type="EMBL" id="JACHBI010000001">
    <property type="protein sequence ID" value="MBB5571834.1"/>
    <property type="molecule type" value="Genomic_DNA"/>
</dbReference>
<dbReference type="Proteomes" id="UP000549882">
    <property type="component" value="Unassembled WGS sequence"/>
</dbReference>
<dbReference type="GO" id="GO:0030798">
    <property type="term" value="F:trans-aconitate 2-methyltransferase activity"/>
    <property type="evidence" value="ECO:0007669"/>
    <property type="project" value="InterPro"/>
</dbReference>
<gene>
    <name evidence="1" type="ORF">GGD50_000410</name>
</gene>
<dbReference type="GO" id="GO:0032259">
    <property type="term" value="P:methylation"/>
    <property type="evidence" value="ECO:0007669"/>
    <property type="project" value="UniProtKB-KW"/>
</dbReference>
<protein>
    <submittedName>
        <fullName evidence="1">Trans-aconitate methyltransferase</fullName>
    </submittedName>
</protein>
<dbReference type="Gene3D" id="1.10.150.290">
    <property type="entry name" value="S-adenosyl-L-methionine-dependent methyltransferases"/>
    <property type="match status" value="1"/>
</dbReference>